<dbReference type="KEGG" id="vg:64871993"/>
<gene>
    <name evidence="3" type="primary">29</name>
    <name evidence="3" type="ORF">PBI_KIMONA_29</name>
</gene>
<dbReference type="RefSeq" id="YP_010062328.1">
    <property type="nucleotide sequence ID" value="NC_054793.1"/>
</dbReference>
<dbReference type="Pfam" id="PF21722">
    <property type="entry name" value="Gly_rich_2"/>
    <property type="match status" value="1"/>
</dbReference>
<feature type="domain" description="Glycine-rich" evidence="2">
    <location>
        <begin position="19"/>
        <end position="187"/>
    </location>
</feature>
<dbReference type="GeneID" id="64871993"/>
<keyword evidence="4" id="KW-1185">Reference proteome</keyword>
<reference evidence="4" key="1">
    <citation type="submission" date="2017-07" db="EMBL/GenBank/DDBJ databases">
        <authorList>
            <person name="Sun Z.S."/>
            <person name="Albrecht U."/>
            <person name="Echele G."/>
            <person name="Lee C.C."/>
        </authorList>
    </citation>
    <scope>NUCLEOTIDE SEQUENCE [LARGE SCALE GENOMIC DNA]</scope>
</reference>
<evidence type="ECO:0000256" key="1">
    <source>
        <dbReference type="SAM" id="MobiDB-lite"/>
    </source>
</evidence>
<evidence type="ECO:0000313" key="4">
    <source>
        <dbReference type="Proteomes" id="UP000222598"/>
    </source>
</evidence>
<organism evidence="3 4">
    <name type="scientific">Mycobacterium phage Kimona</name>
    <dbReference type="NCBI Taxonomy" id="2024295"/>
    <lineage>
        <taxon>Viruses</taxon>
        <taxon>Duplodnaviria</taxon>
        <taxon>Heunggongvirae</taxon>
        <taxon>Uroviricota</taxon>
        <taxon>Caudoviricetes</taxon>
        <taxon>Kimonavirus</taxon>
        <taxon>Kimonavirus kimona</taxon>
    </lineage>
</organism>
<sequence length="191" mass="18069">MPLIVVQAVKVPTDFQAFTTAGAWNYALPSWARYVDVVLLGGGGGGKGMASFDGWGNGGEAGQWNWVTLEVGVDIPALAVISGTVGAGGAGGDGSIVAGQAGQPGQATTAAASGWAGLVANGGAGGTGLLAPTGKSPGNITVSDRLYVGGAAQPNGSAAGNPPGGGGAGAMVSAQDGGPGAQGAAYIFTRA</sequence>
<accession>A0A249XU04</accession>
<evidence type="ECO:0000259" key="2">
    <source>
        <dbReference type="Pfam" id="PF21722"/>
    </source>
</evidence>
<proteinExistence type="predicted"/>
<dbReference type="EMBL" id="MF472895">
    <property type="protein sequence ID" value="ASZ75465.1"/>
    <property type="molecule type" value="Genomic_DNA"/>
</dbReference>
<evidence type="ECO:0000313" key="3">
    <source>
        <dbReference type="EMBL" id="ASZ75465.1"/>
    </source>
</evidence>
<protein>
    <recommendedName>
        <fullName evidence="2">Glycine-rich domain-containing protein</fullName>
    </recommendedName>
</protein>
<feature type="region of interest" description="Disordered" evidence="1">
    <location>
        <begin position="153"/>
        <end position="174"/>
    </location>
</feature>
<dbReference type="Proteomes" id="UP000222598">
    <property type="component" value="Segment"/>
</dbReference>
<dbReference type="InterPro" id="IPR049304">
    <property type="entry name" value="Gly_rich_dom"/>
</dbReference>
<name>A0A249XU04_9CAUD</name>